<dbReference type="GO" id="GO:0006412">
    <property type="term" value="P:translation"/>
    <property type="evidence" value="ECO:0007669"/>
    <property type="project" value="InterPro"/>
</dbReference>
<evidence type="ECO:0000256" key="1">
    <source>
        <dbReference type="ARBA" id="ARBA00005824"/>
    </source>
</evidence>
<dbReference type="Proteomes" id="UP001417504">
    <property type="component" value="Unassembled WGS sequence"/>
</dbReference>
<dbReference type="AlphaFoldDB" id="A0AAP0I0D5"/>
<evidence type="ECO:0000256" key="4">
    <source>
        <dbReference type="RuleBase" id="RU000670"/>
    </source>
</evidence>
<evidence type="ECO:0000256" key="2">
    <source>
        <dbReference type="ARBA" id="ARBA00022980"/>
    </source>
</evidence>
<dbReference type="InterPro" id="IPR029064">
    <property type="entry name" value="Ribosomal_eL30-like_sf"/>
</dbReference>
<dbReference type="GO" id="GO:0003735">
    <property type="term" value="F:structural constituent of ribosome"/>
    <property type="evidence" value="ECO:0007669"/>
    <property type="project" value="InterPro"/>
</dbReference>
<dbReference type="GO" id="GO:0005840">
    <property type="term" value="C:ribosome"/>
    <property type="evidence" value="ECO:0007669"/>
    <property type="project" value="UniProtKB-KW"/>
</dbReference>
<dbReference type="Gene3D" id="3.30.1330.30">
    <property type="match status" value="1"/>
</dbReference>
<dbReference type="Pfam" id="PF01248">
    <property type="entry name" value="Ribosomal_L7Ae"/>
    <property type="match status" value="1"/>
</dbReference>
<comment type="similarity">
    <text evidence="1 4">Belongs to the eukaryotic ribosomal protein eS12 family.</text>
</comment>
<proteinExistence type="inferred from homology"/>
<feature type="domain" description="Ribosomal protein eL8/eL30/eS12/Gadd45" evidence="5">
    <location>
        <begin position="20"/>
        <end position="89"/>
    </location>
</feature>
<comment type="caution">
    <text evidence="6">The sequence shown here is derived from an EMBL/GenBank/DDBJ whole genome shotgun (WGS) entry which is preliminary data.</text>
</comment>
<name>A0AAP0I0D5_9MAGN</name>
<evidence type="ECO:0000313" key="7">
    <source>
        <dbReference type="Proteomes" id="UP001417504"/>
    </source>
</evidence>
<accession>A0AAP0I0D5</accession>
<keyword evidence="3 4" id="KW-0687">Ribonucleoprotein</keyword>
<dbReference type="PANTHER" id="PTHR11843">
    <property type="entry name" value="40S RIBOSOMAL PROTEIN S12"/>
    <property type="match status" value="1"/>
</dbReference>
<organism evidence="6 7">
    <name type="scientific">Stephania japonica</name>
    <dbReference type="NCBI Taxonomy" id="461633"/>
    <lineage>
        <taxon>Eukaryota</taxon>
        <taxon>Viridiplantae</taxon>
        <taxon>Streptophyta</taxon>
        <taxon>Embryophyta</taxon>
        <taxon>Tracheophyta</taxon>
        <taxon>Spermatophyta</taxon>
        <taxon>Magnoliopsida</taxon>
        <taxon>Ranunculales</taxon>
        <taxon>Menispermaceae</taxon>
        <taxon>Menispermoideae</taxon>
        <taxon>Cissampelideae</taxon>
        <taxon>Stephania</taxon>
    </lineage>
</organism>
<keyword evidence="2 4" id="KW-0689">Ribosomal protein</keyword>
<evidence type="ECO:0000259" key="5">
    <source>
        <dbReference type="Pfam" id="PF01248"/>
    </source>
</evidence>
<dbReference type="GO" id="GO:1990904">
    <property type="term" value="C:ribonucleoprotein complex"/>
    <property type="evidence" value="ECO:0007669"/>
    <property type="project" value="UniProtKB-KW"/>
</dbReference>
<keyword evidence="7" id="KW-1185">Reference proteome</keyword>
<gene>
    <name evidence="6" type="ORF">Sjap_020545</name>
</gene>
<dbReference type="EMBL" id="JBBNAE010000008">
    <property type="protein sequence ID" value="KAK9103291.1"/>
    <property type="molecule type" value="Genomic_DNA"/>
</dbReference>
<evidence type="ECO:0000256" key="3">
    <source>
        <dbReference type="ARBA" id="ARBA00023274"/>
    </source>
</evidence>
<dbReference type="PRINTS" id="PR00972">
    <property type="entry name" value="RIBSOMALS12E"/>
</dbReference>
<dbReference type="SUPFAM" id="SSF55315">
    <property type="entry name" value="L30e-like"/>
    <property type="match status" value="1"/>
</dbReference>
<dbReference type="InterPro" id="IPR004038">
    <property type="entry name" value="Ribosomal_eL8/eL30/eS12/Gad45"/>
</dbReference>
<reference evidence="6 7" key="1">
    <citation type="submission" date="2024-01" db="EMBL/GenBank/DDBJ databases">
        <title>Genome assemblies of Stephania.</title>
        <authorList>
            <person name="Yang L."/>
        </authorList>
    </citation>
    <scope>NUCLEOTIDE SEQUENCE [LARGE SCALE GENOMIC DNA]</scope>
    <source>
        <strain evidence="6">QJT</strain>
        <tissue evidence="6">Leaf</tissue>
    </source>
</reference>
<protein>
    <recommendedName>
        <fullName evidence="4">40S ribosomal protein S12</fullName>
    </recommendedName>
</protein>
<dbReference type="InterPro" id="IPR000530">
    <property type="entry name" value="Ribosomal_eS12"/>
</dbReference>
<sequence length="230" mass="25637">MRTGEEKALVVILSAYLNRVIKKHVAQLCVLAEDYDQADYAKLVKALCVDNNVNLITVPSAKNSWRVGHLCKIDSKGKARKVVGCSCIVVKARNQLLIAGIRREIAQPLRLAWEMRTTAQRAECRTEANIKDYGEESEGLHIVQEYVKSHLALLLARNEYYAWGLRQIAKAVSFLNNDCKLCVVVTQTLDCKLHAFDVLSEFDGNSQASGPMLGIDAILILTLFYQVAVT</sequence>
<evidence type="ECO:0000313" key="6">
    <source>
        <dbReference type="EMBL" id="KAK9103291.1"/>
    </source>
</evidence>